<dbReference type="InterPro" id="IPR019887">
    <property type="entry name" value="Tscrpt_reg_AsnC/Lrp_C"/>
</dbReference>
<dbReference type="EMBL" id="JACQPB010000034">
    <property type="protein sequence ID" value="MBI4210406.1"/>
    <property type="molecule type" value="Genomic_DNA"/>
</dbReference>
<evidence type="ECO:0000313" key="5">
    <source>
        <dbReference type="EMBL" id="MBI4210406.1"/>
    </source>
</evidence>
<accession>A0A8T3YM78</accession>
<reference evidence="5" key="1">
    <citation type="submission" date="2020-07" db="EMBL/GenBank/DDBJ databases">
        <title>Huge and variable diversity of episymbiotic CPR bacteria and DPANN archaea in groundwater ecosystems.</title>
        <authorList>
            <person name="He C.Y."/>
            <person name="Keren R."/>
            <person name="Whittaker M."/>
            <person name="Farag I.F."/>
            <person name="Doudna J."/>
            <person name="Cate J.H.D."/>
            <person name="Banfield J.F."/>
        </authorList>
    </citation>
    <scope>NUCLEOTIDE SEQUENCE</scope>
    <source>
        <strain evidence="5">NC_groundwater_1296_Ag_S-0.2um_52_80</strain>
    </source>
</reference>
<dbReference type="GO" id="GO:0043565">
    <property type="term" value="F:sequence-specific DNA binding"/>
    <property type="evidence" value="ECO:0007669"/>
    <property type="project" value="InterPro"/>
</dbReference>
<dbReference type="InterPro" id="IPR036390">
    <property type="entry name" value="WH_DNA-bd_sf"/>
</dbReference>
<proteinExistence type="predicted"/>
<feature type="domain" description="HTH asnC-type" evidence="4">
    <location>
        <begin position="3"/>
        <end position="64"/>
    </location>
</feature>
<dbReference type="SMART" id="SM00344">
    <property type="entry name" value="HTH_ASNC"/>
    <property type="match status" value="1"/>
</dbReference>
<evidence type="ECO:0000256" key="3">
    <source>
        <dbReference type="ARBA" id="ARBA00023163"/>
    </source>
</evidence>
<dbReference type="PROSITE" id="PS50956">
    <property type="entry name" value="HTH_ASNC_2"/>
    <property type="match status" value="1"/>
</dbReference>
<dbReference type="PANTHER" id="PTHR30154:SF34">
    <property type="entry name" value="TRANSCRIPTIONAL REGULATOR AZLB"/>
    <property type="match status" value="1"/>
</dbReference>
<sequence>MDMDRTDLAIINALEENARLSLRKIAKQVGVSTATVMHRLNAIEKQRAIKSYSALPDYDKLGYSIQAIIDVIVSKGKLFQVEKKIASHPSVAAVYDMTGHFDVMVIAYFKTRRGLDDFIKKIQTYDFVEKTETRIILNTIKEGPVRV</sequence>
<dbReference type="SUPFAM" id="SSF54909">
    <property type="entry name" value="Dimeric alpha+beta barrel"/>
    <property type="match status" value="1"/>
</dbReference>
<dbReference type="Gene3D" id="3.30.70.920">
    <property type="match status" value="1"/>
</dbReference>
<keyword evidence="3" id="KW-0804">Transcription</keyword>
<evidence type="ECO:0000313" key="6">
    <source>
        <dbReference type="Proteomes" id="UP000732298"/>
    </source>
</evidence>
<evidence type="ECO:0000259" key="4">
    <source>
        <dbReference type="PROSITE" id="PS50956"/>
    </source>
</evidence>
<dbReference type="Gene3D" id="1.10.10.10">
    <property type="entry name" value="Winged helix-like DNA-binding domain superfamily/Winged helix DNA-binding domain"/>
    <property type="match status" value="1"/>
</dbReference>
<protein>
    <submittedName>
        <fullName evidence="5">Lrp/AsnC family transcriptional regulator</fullName>
    </submittedName>
</protein>
<dbReference type="InterPro" id="IPR000485">
    <property type="entry name" value="AsnC-type_HTH_dom"/>
</dbReference>
<dbReference type="Proteomes" id="UP000732298">
    <property type="component" value="Unassembled WGS sequence"/>
</dbReference>
<comment type="caution">
    <text evidence="5">The sequence shown here is derived from an EMBL/GenBank/DDBJ whole genome shotgun (WGS) entry which is preliminary data.</text>
</comment>
<dbReference type="GO" id="GO:0005829">
    <property type="term" value="C:cytosol"/>
    <property type="evidence" value="ECO:0007669"/>
    <property type="project" value="TreeGrafter"/>
</dbReference>
<dbReference type="PRINTS" id="PR00033">
    <property type="entry name" value="HTHASNC"/>
</dbReference>
<gene>
    <name evidence="5" type="ORF">HY544_02785</name>
</gene>
<name>A0A8T3YM78_9ARCH</name>
<evidence type="ECO:0000256" key="2">
    <source>
        <dbReference type="ARBA" id="ARBA00023125"/>
    </source>
</evidence>
<dbReference type="SUPFAM" id="SSF46785">
    <property type="entry name" value="Winged helix' DNA-binding domain"/>
    <property type="match status" value="1"/>
</dbReference>
<dbReference type="AlphaFoldDB" id="A0A8T3YM78"/>
<keyword evidence="2" id="KW-0238">DNA-binding</keyword>
<keyword evidence="1" id="KW-0805">Transcription regulation</keyword>
<dbReference type="GO" id="GO:0043200">
    <property type="term" value="P:response to amino acid"/>
    <property type="evidence" value="ECO:0007669"/>
    <property type="project" value="TreeGrafter"/>
</dbReference>
<dbReference type="InterPro" id="IPR011008">
    <property type="entry name" value="Dimeric_a/b-barrel"/>
</dbReference>
<dbReference type="Pfam" id="PF13404">
    <property type="entry name" value="HTH_AsnC-type"/>
    <property type="match status" value="1"/>
</dbReference>
<evidence type="ECO:0000256" key="1">
    <source>
        <dbReference type="ARBA" id="ARBA00023015"/>
    </source>
</evidence>
<organism evidence="5 6">
    <name type="scientific">Candidatus Iainarchaeum sp</name>
    <dbReference type="NCBI Taxonomy" id="3101447"/>
    <lineage>
        <taxon>Archaea</taxon>
        <taxon>Candidatus Iainarchaeota</taxon>
        <taxon>Candidatus Iainarchaeia</taxon>
        <taxon>Candidatus Iainarchaeales</taxon>
        <taxon>Candidatus Iainarchaeaceae</taxon>
        <taxon>Candidatus Iainarchaeum</taxon>
    </lineage>
</organism>
<dbReference type="InterPro" id="IPR019888">
    <property type="entry name" value="Tscrpt_reg_AsnC-like"/>
</dbReference>
<dbReference type="PANTHER" id="PTHR30154">
    <property type="entry name" value="LEUCINE-RESPONSIVE REGULATORY PROTEIN"/>
    <property type="match status" value="1"/>
</dbReference>
<dbReference type="Pfam" id="PF01037">
    <property type="entry name" value="AsnC_trans_reg"/>
    <property type="match status" value="1"/>
</dbReference>
<dbReference type="InterPro" id="IPR036388">
    <property type="entry name" value="WH-like_DNA-bd_sf"/>
</dbReference>